<dbReference type="SUPFAM" id="SSF52540">
    <property type="entry name" value="P-loop containing nucleoside triphosphate hydrolases"/>
    <property type="match status" value="1"/>
</dbReference>
<dbReference type="FunFam" id="3.40.50.300:FF:000169">
    <property type="entry name" value="ABC transporter C family member 3"/>
    <property type="match status" value="1"/>
</dbReference>
<feature type="transmembrane region" description="Helical" evidence="14">
    <location>
        <begin position="219"/>
        <end position="239"/>
    </location>
</feature>
<dbReference type="Proteomes" id="UP001187192">
    <property type="component" value="Unassembled WGS sequence"/>
</dbReference>
<keyword evidence="5 14" id="KW-0812">Transmembrane</keyword>
<organism evidence="17 18">
    <name type="scientific">Ficus carica</name>
    <name type="common">Common fig</name>
    <dbReference type="NCBI Taxonomy" id="3494"/>
    <lineage>
        <taxon>Eukaryota</taxon>
        <taxon>Viridiplantae</taxon>
        <taxon>Streptophyta</taxon>
        <taxon>Embryophyta</taxon>
        <taxon>Tracheophyta</taxon>
        <taxon>Spermatophyta</taxon>
        <taxon>Magnoliopsida</taxon>
        <taxon>eudicotyledons</taxon>
        <taxon>Gunneridae</taxon>
        <taxon>Pentapetalae</taxon>
        <taxon>rosids</taxon>
        <taxon>fabids</taxon>
        <taxon>Rosales</taxon>
        <taxon>Moraceae</taxon>
        <taxon>Ficeae</taxon>
        <taxon>Ficus</taxon>
    </lineage>
</organism>
<feature type="domain" description="ABC transmembrane type-1" evidence="16">
    <location>
        <begin position="112"/>
        <end position="391"/>
    </location>
</feature>
<dbReference type="SUPFAM" id="SSF90123">
    <property type="entry name" value="ABC transporter transmembrane region"/>
    <property type="match status" value="1"/>
</dbReference>
<evidence type="ECO:0000313" key="17">
    <source>
        <dbReference type="EMBL" id="GMN38013.1"/>
    </source>
</evidence>
<dbReference type="InterPro" id="IPR044726">
    <property type="entry name" value="ABCC_6TM_D2"/>
</dbReference>
<dbReference type="Gene3D" id="3.40.50.300">
    <property type="entry name" value="P-loop containing nucleotide triphosphate hydrolases"/>
    <property type="match status" value="1"/>
</dbReference>
<accession>A0AA87ZKX8</accession>
<dbReference type="InterPro" id="IPR050173">
    <property type="entry name" value="ABC_transporter_C-like"/>
</dbReference>
<evidence type="ECO:0000256" key="5">
    <source>
        <dbReference type="ARBA" id="ARBA00022692"/>
    </source>
</evidence>
<keyword evidence="11 14" id="KW-0472">Membrane</keyword>
<dbReference type="PROSITE" id="PS50929">
    <property type="entry name" value="ABC_TM1F"/>
    <property type="match status" value="1"/>
</dbReference>
<evidence type="ECO:0000313" key="18">
    <source>
        <dbReference type="Proteomes" id="UP001187192"/>
    </source>
</evidence>
<evidence type="ECO:0000256" key="1">
    <source>
        <dbReference type="ARBA" id="ARBA00004141"/>
    </source>
</evidence>
<dbReference type="EC" id="7.6.2.2" evidence="3"/>
<keyword evidence="7" id="KW-0547">Nucleotide-binding</keyword>
<dbReference type="CDD" id="cd18580">
    <property type="entry name" value="ABC_6TM_ABCC_D2"/>
    <property type="match status" value="1"/>
</dbReference>
<dbReference type="PANTHER" id="PTHR24223">
    <property type="entry name" value="ATP-BINDING CASSETTE SUB-FAMILY C"/>
    <property type="match status" value="1"/>
</dbReference>
<keyword evidence="6" id="KW-0677">Repeat</keyword>
<dbReference type="GO" id="GO:0016020">
    <property type="term" value="C:membrane"/>
    <property type="evidence" value="ECO:0007669"/>
    <property type="project" value="UniProtKB-SubCell"/>
</dbReference>
<feature type="transmembrane region" description="Helical" evidence="14">
    <location>
        <begin position="150"/>
        <end position="176"/>
    </location>
</feature>
<evidence type="ECO:0000256" key="7">
    <source>
        <dbReference type="ARBA" id="ARBA00022741"/>
    </source>
</evidence>
<feature type="transmembrane region" description="Helical" evidence="14">
    <location>
        <begin position="245"/>
        <end position="263"/>
    </location>
</feature>
<feature type="compositionally biased region" description="Polar residues" evidence="13">
    <location>
        <begin position="41"/>
        <end position="72"/>
    </location>
</feature>
<comment type="subcellular location">
    <subcellularLocation>
        <location evidence="1">Membrane</location>
        <topology evidence="1">Multi-pass membrane protein</topology>
    </subcellularLocation>
</comment>
<keyword evidence="4" id="KW-0813">Transport</keyword>
<dbReference type="GO" id="GO:0008559">
    <property type="term" value="F:ABC-type xenobiotic transporter activity"/>
    <property type="evidence" value="ECO:0007669"/>
    <property type="project" value="UniProtKB-EC"/>
</dbReference>
<dbReference type="InterPro" id="IPR027417">
    <property type="entry name" value="P-loop_NTPase"/>
</dbReference>
<evidence type="ECO:0000259" key="16">
    <source>
        <dbReference type="PROSITE" id="PS50929"/>
    </source>
</evidence>
<keyword evidence="9" id="KW-1278">Translocase</keyword>
<dbReference type="EMBL" id="BTGU01000007">
    <property type="protein sequence ID" value="GMN38013.1"/>
    <property type="molecule type" value="Genomic_DNA"/>
</dbReference>
<evidence type="ECO:0000256" key="12">
    <source>
        <dbReference type="ARBA" id="ARBA00034018"/>
    </source>
</evidence>
<gene>
    <name evidence="17" type="ORF">TIFTF001_007281</name>
</gene>
<dbReference type="Pfam" id="PF00664">
    <property type="entry name" value="ABC_membrane"/>
    <property type="match status" value="1"/>
</dbReference>
<comment type="caution">
    <text evidence="17">The sequence shown here is derived from an EMBL/GenBank/DDBJ whole genome shotgun (WGS) entry which is preliminary data.</text>
</comment>
<evidence type="ECO:0000256" key="14">
    <source>
        <dbReference type="SAM" id="Phobius"/>
    </source>
</evidence>
<dbReference type="GO" id="GO:0016887">
    <property type="term" value="F:ATP hydrolysis activity"/>
    <property type="evidence" value="ECO:0007669"/>
    <property type="project" value="InterPro"/>
</dbReference>
<dbReference type="InterPro" id="IPR003593">
    <property type="entry name" value="AAA+_ATPase"/>
</dbReference>
<feature type="compositionally biased region" description="Basic and acidic residues" evidence="13">
    <location>
        <begin position="73"/>
        <end position="83"/>
    </location>
</feature>
<dbReference type="InterPro" id="IPR003439">
    <property type="entry name" value="ABC_transporter-like_ATP-bd"/>
</dbReference>
<keyword evidence="18" id="KW-1185">Reference proteome</keyword>
<dbReference type="PANTHER" id="PTHR24223:SF362">
    <property type="entry name" value="ABC TRANSPORTER C FAMILY MEMBER 4"/>
    <property type="match status" value="1"/>
</dbReference>
<evidence type="ECO:0000256" key="10">
    <source>
        <dbReference type="ARBA" id="ARBA00022989"/>
    </source>
</evidence>
<feature type="transmembrane region" description="Helical" evidence="14">
    <location>
        <begin position="371"/>
        <end position="389"/>
    </location>
</feature>
<reference evidence="17" key="1">
    <citation type="submission" date="2023-07" db="EMBL/GenBank/DDBJ databases">
        <title>draft genome sequence of fig (Ficus carica).</title>
        <authorList>
            <person name="Takahashi T."/>
            <person name="Nishimura K."/>
        </authorList>
    </citation>
    <scope>NUCLEOTIDE SEQUENCE</scope>
</reference>
<dbReference type="GO" id="GO:0005524">
    <property type="term" value="F:ATP binding"/>
    <property type="evidence" value="ECO:0007669"/>
    <property type="project" value="UniProtKB-KW"/>
</dbReference>
<evidence type="ECO:0000256" key="9">
    <source>
        <dbReference type="ARBA" id="ARBA00022967"/>
    </source>
</evidence>
<dbReference type="InterPro" id="IPR036640">
    <property type="entry name" value="ABC1_TM_sf"/>
</dbReference>
<feature type="transmembrane region" description="Helical" evidence="14">
    <location>
        <begin position="106"/>
        <end position="124"/>
    </location>
</feature>
<feature type="transmembrane region" description="Helical" evidence="14">
    <location>
        <begin position="339"/>
        <end position="359"/>
    </location>
</feature>
<dbReference type="FunFam" id="1.20.1560.10:FF:000002">
    <property type="entry name" value="ABC transporter C family member 5"/>
    <property type="match status" value="1"/>
</dbReference>
<comment type="similarity">
    <text evidence="2">Belongs to the ABC transporter superfamily. ABCC family. Conjugate transporter (TC 3.A.1.208) subfamily.</text>
</comment>
<protein>
    <recommendedName>
        <fullName evidence="3">ABC-type xenobiotic transporter</fullName>
        <ecNumber evidence="3">7.6.2.2</ecNumber>
    </recommendedName>
</protein>
<dbReference type="Pfam" id="PF00005">
    <property type="entry name" value="ABC_tran"/>
    <property type="match status" value="1"/>
</dbReference>
<evidence type="ECO:0000256" key="6">
    <source>
        <dbReference type="ARBA" id="ARBA00022737"/>
    </source>
</evidence>
<feature type="domain" description="ABC transporter" evidence="15">
    <location>
        <begin position="428"/>
        <end position="662"/>
    </location>
</feature>
<keyword evidence="10 14" id="KW-1133">Transmembrane helix</keyword>
<proteinExistence type="inferred from homology"/>
<evidence type="ECO:0000256" key="2">
    <source>
        <dbReference type="ARBA" id="ARBA00009726"/>
    </source>
</evidence>
<evidence type="ECO:0000256" key="3">
    <source>
        <dbReference type="ARBA" id="ARBA00012191"/>
    </source>
</evidence>
<feature type="region of interest" description="Disordered" evidence="13">
    <location>
        <begin position="40"/>
        <end position="83"/>
    </location>
</feature>
<evidence type="ECO:0000256" key="13">
    <source>
        <dbReference type="SAM" id="MobiDB-lite"/>
    </source>
</evidence>
<dbReference type="InterPro" id="IPR011527">
    <property type="entry name" value="ABC1_TM_dom"/>
</dbReference>
<dbReference type="SMART" id="SM00382">
    <property type="entry name" value="AAA"/>
    <property type="match status" value="1"/>
</dbReference>
<name>A0AA87ZKX8_FICCA</name>
<evidence type="ECO:0000256" key="8">
    <source>
        <dbReference type="ARBA" id="ARBA00022840"/>
    </source>
</evidence>
<dbReference type="AlphaFoldDB" id="A0AA87ZKX8"/>
<comment type="catalytic activity">
    <reaction evidence="12">
        <text>ATP + H2O + xenobioticSide 1 = ADP + phosphate + xenobioticSide 2.</text>
        <dbReference type="EC" id="7.6.2.2"/>
    </reaction>
</comment>
<evidence type="ECO:0000259" key="15">
    <source>
        <dbReference type="PROSITE" id="PS50893"/>
    </source>
</evidence>
<keyword evidence="8" id="KW-0067">ATP-binding</keyword>
<dbReference type="PROSITE" id="PS50893">
    <property type="entry name" value="ABC_TRANSPORTER_2"/>
    <property type="match status" value="1"/>
</dbReference>
<dbReference type="Gene3D" id="1.20.1560.10">
    <property type="entry name" value="ABC transporter type 1, transmembrane domain"/>
    <property type="match status" value="1"/>
</dbReference>
<dbReference type="CDD" id="cd03244">
    <property type="entry name" value="ABCC_MRP_domain2"/>
    <property type="match status" value="1"/>
</dbReference>
<evidence type="ECO:0000256" key="11">
    <source>
        <dbReference type="ARBA" id="ARBA00023136"/>
    </source>
</evidence>
<sequence length="695" mass="77813">MRDGRIVQSGKYNELQESGMEFGALVAAHETSMELVEAGAITSTQDSPKPQKPSRSFSNHGETNGVSNNPDQPKSEKANSKLIKDEERETGKVSLHIYKIYCTEAYGWWGVAMVLLLSLVWQASLMSGDYWLAYETAEERAVSFDPSRFISVYSIIAVISVVLVSVRAITVAVVGLKTAQIFFSRILNSILHAPMSFFDTTPSGRILSRASTDQTNIDLFIPFFISVTISMYITLLSIFIITCQYAWPTIFLLIPLAILNVWYRGYYLATSRELTRLDSITKAPVIHHFSESISGVMTIRCFQKQGQFCQENIRRVNENLRMDFHNNGSNEWLGFRLELLGSFILCLSALFLVLLPSSIVKPENVGLSLSYGLSLNGVMFWAVYMSCFVENRMVSVERVKQFTQIPSEAEWEIKDRLPPPNWPAQGNVDLKDLQVRYRSNTPLVLKGITLSIRGGEKIGVVGRTGSGKSTMMQVFFRLVEPSGGKIIVDGIDISMLGLHNLRSRFGIIPQEPVLFEGTVRSNVDPVGAYSDDEIWKSLERCQLKHVVAAKAEKLDAPVVDDGDNWSVGQRQLLCLGRVMLKRSRLLFMDEATASVDSQTDAVIQKIIREDFASCTIISIAHRIPTVMDCDRVLVIDAGRAKEFDSPSRLIERPSLFGALCQFLDIFSWHCSVTPCDPRDGENKRGKCCRLTKKKG</sequence>
<evidence type="ECO:0000256" key="4">
    <source>
        <dbReference type="ARBA" id="ARBA00022448"/>
    </source>
</evidence>